<feature type="domain" description="ABC transporter" evidence="9">
    <location>
        <begin position="370"/>
        <end position="609"/>
    </location>
</feature>
<dbReference type="PROSITE" id="PS00211">
    <property type="entry name" value="ABC_TRANSPORTER_1"/>
    <property type="match status" value="1"/>
</dbReference>
<dbReference type="InterPro" id="IPR027417">
    <property type="entry name" value="P-loop_NTPase"/>
</dbReference>
<feature type="transmembrane region" description="Helical" evidence="8">
    <location>
        <begin position="193"/>
        <end position="212"/>
    </location>
</feature>
<evidence type="ECO:0000313" key="12">
    <source>
        <dbReference type="Proteomes" id="UP001155079"/>
    </source>
</evidence>
<comment type="similarity">
    <text evidence="2">Belongs to the ABC transporter superfamily.</text>
</comment>
<organism evidence="11 12">
    <name type="scientific">Ciceribacter sichuanensis</name>
    <dbReference type="NCBI Taxonomy" id="2949647"/>
    <lineage>
        <taxon>Bacteria</taxon>
        <taxon>Pseudomonadati</taxon>
        <taxon>Pseudomonadota</taxon>
        <taxon>Alphaproteobacteria</taxon>
        <taxon>Hyphomicrobiales</taxon>
        <taxon>Rhizobiaceae</taxon>
        <taxon>Ciceribacter</taxon>
    </lineage>
</organism>
<keyword evidence="4" id="KW-0547">Nucleotide-binding</keyword>
<dbReference type="PANTHER" id="PTHR24221">
    <property type="entry name" value="ATP-BINDING CASSETTE SUB-FAMILY B"/>
    <property type="match status" value="1"/>
</dbReference>
<feature type="transmembrane region" description="Helical" evidence="8">
    <location>
        <begin position="44"/>
        <end position="65"/>
    </location>
</feature>
<feature type="transmembrane region" description="Helical" evidence="8">
    <location>
        <begin position="92"/>
        <end position="113"/>
    </location>
</feature>
<dbReference type="InterPro" id="IPR003593">
    <property type="entry name" value="AAA+_ATPase"/>
</dbReference>
<dbReference type="PROSITE" id="PS50893">
    <property type="entry name" value="ABC_TRANSPORTER_2"/>
    <property type="match status" value="1"/>
</dbReference>
<proteinExistence type="inferred from homology"/>
<feature type="transmembrane region" description="Helical" evidence="8">
    <location>
        <begin position="270"/>
        <end position="293"/>
    </location>
</feature>
<keyword evidence="3 8" id="KW-0812">Transmembrane</keyword>
<protein>
    <submittedName>
        <fullName evidence="11">ABC transporter ATP-binding protein/permease</fullName>
    </submittedName>
</protein>
<dbReference type="InterPro" id="IPR039421">
    <property type="entry name" value="Type_1_exporter"/>
</dbReference>
<evidence type="ECO:0000259" key="10">
    <source>
        <dbReference type="PROSITE" id="PS50929"/>
    </source>
</evidence>
<dbReference type="InterPro" id="IPR017871">
    <property type="entry name" value="ABC_transporter-like_CS"/>
</dbReference>
<evidence type="ECO:0000256" key="8">
    <source>
        <dbReference type="SAM" id="Phobius"/>
    </source>
</evidence>
<dbReference type="Gene3D" id="3.40.50.300">
    <property type="entry name" value="P-loop containing nucleotide triphosphate hydrolases"/>
    <property type="match status" value="1"/>
</dbReference>
<evidence type="ECO:0000256" key="4">
    <source>
        <dbReference type="ARBA" id="ARBA00022741"/>
    </source>
</evidence>
<comment type="subcellular location">
    <subcellularLocation>
        <location evidence="1">Cell membrane</location>
        <topology evidence="1">Multi-pass membrane protein</topology>
    </subcellularLocation>
</comment>
<evidence type="ECO:0000256" key="6">
    <source>
        <dbReference type="ARBA" id="ARBA00022989"/>
    </source>
</evidence>
<gene>
    <name evidence="11" type="ORF">NBH20_20295</name>
</gene>
<dbReference type="RefSeq" id="WP_250946412.1">
    <property type="nucleotide sequence ID" value="NZ_JAMQAY010000009.1"/>
</dbReference>
<dbReference type="SMART" id="SM00382">
    <property type="entry name" value="AAA"/>
    <property type="match status" value="1"/>
</dbReference>
<comment type="caution">
    <text evidence="11">The sequence shown here is derived from an EMBL/GenBank/DDBJ whole genome shotgun (WGS) entry which is preliminary data.</text>
</comment>
<name>A0ABT0VCA1_9HYPH</name>
<dbReference type="Pfam" id="PF00664">
    <property type="entry name" value="ABC_membrane"/>
    <property type="match status" value="1"/>
</dbReference>
<reference evidence="11 12" key="1">
    <citation type="submission" date="2022-06" db="EMBL/GenBank/DDBJ databases">
        <authorList>
            <person name="Sun Q."/>
        </authorList>
    </citation>
    <scope>NUCLEOTIDE SEQUENCE [LARGE SCALE GENOMIC DNA]</scope>
    <source>
        <strain evidence="11 12">S153</strain>
    </source>
</reference>
<dbReference type="InterPro" id="IPR036640">
    <property type="entry name" value="ABC1_TM_sf"/>
</dbReference>
<evidence type="ECO:0000256" key="1">
    <source>
        <dbReference type="ARBA" id="ARBA00004651"/>
    </source>
</evidence>
<dbReference type="Proteomes" id="UP001155079">
    <property type="component" value="Unassembled WGS sequence"/>
</dbReference>
<keyword evidence="12" id="KW-1185">Reference proteome</keyword>
<dbReference type="Gene3D" id="1.20.1560.10">
    <property type="entry name" value="ABC transporter type 1, transmembrane domain"/>
    <property type="match status" value="1"/>
</dbReference>
<keyword evidence="5 11" id="KW-0067">ATP-binding</keyword>
<dbReference type="EMBL" id="JAMQAY010000009">
    <property type="protein sequence ID" value="MCM2403520.1"/>
    <property type="molecule type" value="Genomic_DNA"/>
</dbReference>
<dbReference type="InterPro" id="IPR011527">
    <property type="entry name" value="ABC1_TM_dom"/>
</dbReference>
<dbReference type="PANTHER" id="PTHR24221:SF203">
    <property type="entry name" value="ATP-BINDING_PERMEASE FUSION ABC TRANSPORTER-RELATED"/>
    <property type="match status" value="1"/>
</dbReference>
<evidence type="ECO:0000313" key="11">
    <source>
        <dbReference type="EMBL" id="MCM2403520.1"/>
    </source>
</evidence>
<keyword evidence="7 8" id="KW-0472">Membrane</keyword>
<evidence type="ECO:0000256" key="2">
    <source>
        <dbReference type="ARBA" id="ARBA00005417"/>
    </source>
</evidence>
<dbReference type="SUPFAM" id="SSF90123">
    <property type="entry name" value="ABC transporter transmembrane region"/>
    <property type="match status" value="1"/>
</dbReference>
<feature type="domain" description="ABC transmembrane type-1" evidence="10">
    <location>
        <begin position="45"/>
        <end position="336"/>
    </location>
</feature>
<accession>A0ABT0VCA1</accession>
<feature type="transmembrane region" description="Helical" evidence="8">
    <location>
        <begin position="168"/>
        <end position="187"/>
    </location>
</feature>
<dbReference type="InterPro" id="IPR003439">
    <property type="entry name" value="ABC_transporter-like_ATP-bd"/>
</dbReference>
<feature type="transmembrane region" description="Helical" evidence="8">
    <location>
        <begin position="299"/>
        <end position="318"/>
    </location>
</feature>
<dbReference type="CDD" id="cd07346">
    <property type="entry name" value="ABC_6TM_exporters"/>
    <property type="match status" value="1"/>
</dbReference>
<evidence type="ECO:0000256" key="7">
    <source>
        <dbReference type="ARBA" id="ARBA00023136"/>
    </source>
</evidence>
<dbReference type="GO" id="GO:0005524">
    <property type="term" value="F:ATP binding"/>
    <property type="evidence" value="ECO:0007669"/>
    <property type="project" value="UniProtKB-KW"/>
</dbReference>
<evidence type="ECO:0000256" key="3">
    <source>
        <dbReference type="ARBA" id="ARBA00022692"/>
    </source>
</evidence>
<keyword evidence="6 8" id="KW-1133">Transmembrane helix</keyword>
<evidence type="ECO:0000259" key="9">
    <source>
        <dbReference type="PROSITE" id="PS50893"/>
    </source>
</evidence>
<dbReference type="Pfam" id="PF00005">
    <property type="entry name" value="ABC_tran"/>
    <property type="match status" value="1"/>
</dbReference>
<dbReference type="SUPFAM" id="SSF52540">
    <property type="entry name" value="P-loop containing nucleoside triphosphate hydrolases"/>
    <property type="match status" value="1"/>
</dbReference>
<sequence>MIIRAVTRLFENWVDPFGRRDDLQPPEGIWAFVWFYVSQAKGAFAVMAAFGGAVAILEAGLFWFVGRLVDLLDTVPREAGWNGLLHAHGLELLGMALVVLFGRFLVITIGALVEEQAIVLNFFNLVRWQSYVHVARQSLSFFQNDFSGRIVTKVWSAGQATGDLLTSLLQVVWFMVIYTGSTMALVGQLDWRLAGIIGAWVVIFGLLARYFVPRIRYHARESAEAASMVSGRLVDSFSNIQTLKLFGREDQNDHFIREGFDRFQDTLRPFARLITGVRASQAILSGIMIAMVAAVSVDLWFAGAITAGGVAFTLGLVLRLNMLLGRMMTQLNSIMRNIGTIQNSAELISRPIGLVDQPGASDLQVTGPEIRFEDVSFHYGRQKGAIDHLTITIRPGEKVGIVGRSGAGKSTLVNLLLRFYDVEGGRILIDGQDVRSVTQESLRGHIGMVTQDTALLHRSIRDNILFGREDASEVQLLQAAERAEALDFIESLEDQRGRRGFDAHVGERGVKLSGGQRQRIAIARAMLKDAPILVLDEATSALDSEVEAAIQSNLDRLMQGKTVLAIAHRLSTIAALDRLIVLDKGRIIEEGTHAELVERGGLYAELWVRQSGGFLAVHEHEEDKAAE</sequence>
<dbReference type="PROSITE" id="PS50929">
    <property type="entry name" value="ABC_TM1F"/>
    <property type="match status" value="1"/>
</dbReference>
<evidence type="ECO:0000256" key="5">
    <source>
        <dbReference type="ARBA" id="ARBA00022840"/>
    </source>
</evidence>